<dbReference type="PROSITE" id="PS50069">
    <property type="entry name" value="CULLIN_2"/>
    <property type="match status" value="1"/>
</dbReference>
<feature type="compositionally biased region" description="Pro residues" evidence="6">
    <location>
        <begin position="644"/>
        <end position="664"/>
    </location>
</feature>
<dbReference type="Pfam" id="PF26557">
    <property type="entry name" value="Cullin_AB"/>
    <property type="match status" value="1"/>
</dbReference>
<dbReference type="SMART" id="SM00182">
    <property type="entry name" value="CULLIN"/>
    <property type="match status" value="1"/>
</dbReference>
<dbReference type="AlphaFoldDB" id="A0A5J4YFW7"/>
<dbReference type="SUPFAM" id="SSF46785">
    <property type="entry name" value="Winged helix' DNA-binding domain"/>
    <property type="match status" value="1"/>
</dbReference>
<dbReference type="InterPro" id="IPR036388">
    <property type="entry name" value="WH-like_DNA-bd_sf"/>
</dbReference>
<dbReference type="SUPFAM" id="SSF75632">
    <property type="entry name" value="Cullin homology domain"/>
    <property type="match status" value="1"/>
</dbReference>
<feature type="region of interest" description="Disordered" evidence="6">
    <location>
        <begin position="614"/>
        <end position="669"/>
    </location>
</feature>
<dbReference type="GO" id="GO:0006511">
    <property type="term" value="P:ubiquitin-dependent protein catabolic process"/>
    <property type="evidence" value="ECO:0007669"/>
    <property type="project" value="InterPro"/>
</dbReference>
<gene>
    <name evidence="9" type="ORF">FVE85_3724</name>
    <name evidence="8" type="ORF">FVE85_8931</name>
</gene>
<dbReference type="InterPro" id="IPR036317">
    <property type="entry name" value="Cullin_homology_sf"/>
</dbReference>
<accession>A0A5J4YFW7</accession>
<dbReference type="SMART" id="SM00884">
    <property type="entry name" value="Cullin_Nedd8"/>
    <property type="match status" value="1"/>
</dbReference>
<name>A0A5J4YFW7_PORPP</name>
<dbReference type="Pfam" id="PF10557">
    <property type="entry name" value="Cullin_Nedd8"/>
    <property type="match status" value="1"/>
</dbReference>
<dbReference type="OrthoDB" id="27073at2759"/>
<evidence type="ECO:0000313" key="8">
    <source>
        <dbReference type="EMBL" id="KAA8490321.1"/>
    </source>
</evidence>
<evidence type="ECO:0000256" key="4">
    <source>
        <dbReference type="PROSITE-ProRule" id="PRU00330"/>
    </source>
</evidence>
<dbReference type="FunFam" id="1.20.1310.10:FF:000002">
    <property type="entry name" value="cullin-3 isoform X1"/>
    <property type="match status" value="1"/>
</dbReference>
<dbReference type="Pfam" id="PF00888">
    <property type="entry name" value="Cullin"/>
    <property type="match status" value="1"/>
</dbReference>
<dbReference type="Gene3D" id="3.30.230.130">
    <property type="entry name" value="Cullin, Chain C, Domain 2"/>
    <property type="match status" value="1"/>
</dbReference>
<dbReference type="InterPro" id="IPR059120">
    <property type="entry name" value="Cullin-like_AB"/>
</dbReference>
<dbReference type="GO" id="GO:0031461">
    <property type="term" value="C:cullin-RING ubiquitin ligase complex"/>
    <property type="evidence" value="ECO:0007669"/>
    <property type="project" value="InterPro"/>
</dbReference>
<dbReference type="OMA" id="FKSNTHI"/>
<evidence type="ECO:0000313" key="9">
    <source>
        <dbReference type="EMBL" id="KAA8492286.1"/>
    </source>
</evidence>
<comment type="caution">
    <text evidence="8">The sequence shown here is derived from an EMBL/GenBank/DDBJ whole genome shotgun (WGS) entry which is preliminary data.</text>
</comment>
<evidence type="ECO:0000259" key="7">
    <source>
        <dbReference type="PROSITE" id="PS50069"/>
    </source>
</evidence>
<dbReference type="Gene3D" id="1.10.10.10">
    <property type="entry name" value="Winged helix-like DNA-binding domain superfamily/Winged helix DNA-binding domain"/>
    <property type="match status" value="1"/>
</dbReference>
<reference evidence="8" key="2">
    <citation type="submission" date="2019-09" db="EMBL/GenBank/DDBJ databases">
        <title>Expansion of phycobilisome linker gene families in mesophilic red algae.</title>
        <authorList>
            <person name="Lee J."/>
        </authorList>
    </citation>
    <scope>NUCLEOTIDE SEQUENCE [LARGE SCALE GENOMIC DNA]</scope>
    <source>
        <strain evidence="8">CCMP 1328</strain>
        <tissue evidence="8">Unicellular</tissue>
    </source>
</reference>
<proteinExistence type="inferred from homology"/>
<dbReference type="FunFam" id="1.20.1310.10:FF:000001">
    <property type="entry name" value="Cullin 3"/>
    <property type="match status" value="1"/>
</dbReference>
<dbReference type="EMBL" id="VRMN01000010">
    <property type="protein sequence ID" value="KAA8492286.1"/>
    <property type="molecule type" value="Genomic_DNA"/>
</dbReference>
<evidence type="ECO:0000313" key="10">
    <source>
        <dbReference type="Proteomes" id="UP000324585"/>
    </source>
</evidence>
<dbReference type="SUPFAM" id="SSF74788">
    <property type="entry name" value="Cullin repeat-like"/>
    <property type="match status" value="1"/>
</dbReference>
<protein>
    <submittedName>
        <fullName evidence="8">Cullin-1</fullName>
    </submittedName>
</protein>
<dbReference type="GO" id="GO:0031625">
    <property type="term" value="F:ubiquitin protein ligase binding"/>
    <property type="evidence" value="ECO:0007669"/>
    <property type="project" value="InterPro"/>
</dbReference>
<dbReference type="InterPro" id="IPR019559">
    <property type="entry name" value="Cullin_neddylation_domain"/>
</dbReference>
<dbReference type="InterPro" id="IPR016158">
    <property type="entry name" value="Cullin_homology"/>
</dbReference>
<dbReference type="InterPro" id="IPR045093">
    <property type="entry name" value="Cullin"/>
</dbReference>
<dbReference type="Gene3D" id="1.20.1310.10">
    <property type="entry name" value="Cullin Repeats"/>
    <property type="match status" value="4"/>
</dbReference>
<reference evidence="10" key="1">
    <citation type="journal article" date="2019" name="Nat. Commun.">
        <title>Expansion of phycobilisome linker gene families in mesophilic red algae.</title>
        <authorList>
            <person name="Lee J."/>
            <person name="Kim D."/>
            <person name="Bhattacharya D."/>
            <person name="Yoon H.S."/>
        </authorList>
    </citation>
    <scope>NUCLEOTIDE SEQUENCE [LARGE SCALE GENOMIC DNA]</scope>
    <source>
        <strain evidence="10">CCMP 1328</strain>
    </source>
</reference>
<dbReference type="Proteomes" id="UP000324585">
    <property type="component" value="Unassembled WGS sequence"/>
</dbReference>
<evidence type="ECO:0000256" key="2">
    <source>
        <dbReference type="ARBA" id="ARBA00022499"/>
    </source>
</evidence>
<dbReference type="InterPro" id="IPR001373">
    <property type="entry name" value="Cullin_N"/>
</dbReference>
<dbReference type="FunFam" id="1.10.10.10:FF:000014">
    <property type="entry name" value="Cullin 1"/>
    <property type="match status" value="1"/>
</dbReference>
<evidence type="ECO:0000256" key="3">
    <source>
        <dbReference type="ARBA" id="ARBA00022843"/>
    </source>
</evidence>
<keyword evidence="10" id="KW-1185">Reference proteome</keyword>
<dbReference type="InterPro" id="IPR016157">
    <property type="entry name" value="Cullin_CS"/>
</dbReference>
<dbReference type="InterPro" id="IPR036390">
    <property type="entry name" value="WH_DNA-bd_sf"/>
</dbReference>
<keyword evidence="3" id="KW-0832">Ubl conjugation</keyword>
<evidence type="ECO:0000256" key="1">
    <source>
        <dbReference type="ARBA" id="ARBA00006019"/>
    </source>
</evidence>
<dbReference type="PROSITE" id="PS01256">
    <property type="entry name" value="CULLIN_1"/>
    <property type="match status" value="1"/>
</dbReference>
<organism evidence="8 10">
    <name type="scientific">Porphyridium purpureum</name>
    <name type="common">Red alga</name>
    <name type="synonym">Porphyridium cruentum</name>
    <dbReference type="NCBI Taxonomy" id="35688"/>
    <lineage>
        <taxon>Eukaryota</taxon>
        <taxon>Rhodophyta</taxon>
        <taxon>Bangiophyceae</taxon>
        <taxon>Porphyridiales</taxon>
        <taxon>Porphyridiaceae</taxon>
        <taxon>Porphyridium</taxon>
    </lineage>
</organism>
<evidence type="ECO:0000256" key="5">
    <source>
        <dbReference type="RuleBase" id="RU003829"/>
    </source>
</evidence>
<keyword evidence="2" id="KW-1017">Isopeptide bond</keyword>
<comment type="similarity">
    <text evidence="1 4 5">Belongs to the cullin family.</text>
</comment>
<evidence type="ECO:0000256" key="6">
    <source>
        <dbReference type="SAM" id="MobiDB-lite"/>
    </source>
</evidence>
<feature type="domain" description="Cullin family profile" evidence="7">
    <location>
        <begin position="465"/>
        <end position="833"/>
    </location>
</feature>
<dbReference type="InterPro" id="IPR016159">
    <property type="entry name" value="Cullin_repeat-like_dom_sf"/>
</dbReference>
<sequence>MATAGKGIELEEGWAFIMERGFVPLEECLNSSADYRSTFRAQDWMLIYTTVYNMCTQRHPASYVEELYEHVRGAMCSYLNRTALPSLKKVHGPFMLDELVRRWNNHYIMVRWIKKIFDYLDRFHVKRAEKLPLQALGSQCFLQEVFLQVKGDVRSAVLDMIYRERQGEFVDRSLLKSVVFIYVEMSASELDVYIEELENPFLKTTAEYYQKESAVWADQCSFPEFLLKAELCVEAENGRRVAYLHAHTYEGLMRVCETEILGVHQATMLAKENSGLVALLEQDKRDDLSRLYRLYSSVNMKNRLQPIAQMLSKHIEKDGFQLVNEYKARIAREEEEHAAGSSRSEFGGGALTSPAAAQLRLEPAVSVASLGGTGMDVDTGTTSGSVSGLVDGFTGSAAGGGAGNTPLIGVGVSSADRSEFIVKLLALHERYYDLVINCFGDSLPFHKAMKEAFEAFLNFHVGKTSSAELFANYCDSLLSVGGIGARMGEDQVEDQLERIVRLFNFLTEKDVFSAFARKQLAKRLLLEKSHSDDAERSLIAKLKLRCGAHYTSKLEGMITDMNLSRDMQRSFRRWFEDRKLAIAEGRIQEFNMGGTTPASTPAVPVPAPAPALVPAPVPAPAPGHETGTPTGYARPASRVVLPMSTPPVPPRSAPGPPVPPPPAHTLPDVALSPTERASVEQARDPVAKPSRDFQLVATSEEISDMESSASTVNIEGVECSVRVLTSGHWPSYKDDRLTLPMELERCITSFREYYDQKTSQRILRWVHPLGKCQVDTAAYRTNAKVPRVELQVSTHQACILVQYNYKDELTFKQILDALGSSDADLVKQFVVSLTKKVALLVRRGKGKDITDDEVFALNTDFKPLRRRITLPTPTARVSQEEKAATQHGVVEDRKHSIEAAIVRVMKQKKQLEHSQLVAEVSRLLMAVFKPDPKQIKTRIEDLIVREYLKRDDNNNSVYEYLA</sequence>
<dbReference type="PANTHER" id="PTHR11932">
    <property type="entry name" value="CULLIN"/>
    <property type="match status" value="1"/>
</dbReference>
<dbReference type="EMBL" id="VRMN01000033">
    <property type="protein sequence ID" value="KAA8490321.1"/>
    <property type="molecule type" value="Genomic_DNA"/>
</dbReference>